<keyword evidence="6" id="KW-0482">Metalloprotease</keyword>
<name>A0A412AVQ2_9FIRM</name>
<keyword evidence="3" id="KW-0645">Protease</keyword>
<dbReference type="Proteomes" id="UP000284751">
    <property type="component" value="Unassembled WGS sequence"/>
</dbReference>
<dbReference type="Gene3D" id="3.40.630.10">
    <property type="entry name" value="Zn peptidases"/>
    <property type="match status" value="1"/>
</dbReference>
<dbReference type="PROSITE" id="PS52035">
    <property type="entry name" value="PEPTIDASE_M14"/>
    <property type="match status" value="1"/>
</dbReference>
<organism evidence="9 10">
    <name type="scientific">[Clostridium] leptum</name>
    <dbReference type="NCBI Taxonomy" id="1535"/>
    <lineage>
        <taxon>Bacteria</taxon>
        <taxon>Bacillati</taxon>
        <taxon>Bacillota</taxon>
        <taxon>Clostridia</taxon>
        <taxon>Eubacteriales</taxon>
        <taxon>Oscillospiraceae</taxon>
        <taxon>Oscillospiraceae incertae sedis</taxon>
    </lineage>
</organism>
<comment type="caution">
    <text evidence="9">The sequence shown here is derived from an EMBL/GenBank/DDBJ whole genome shotgun (WGS) entry which is preliminary data.</text>
</comment>
<evidence type="ECO:0000313" key="9">
    <source>
        <dbReference type="EMBL" id="RGQ37766.1"/>
    </source>
</evidence>
<dbReference type="InterPro" id="IPR000834">
    <property type="entry name" value="Peptidase_M14"/>
</dbReference>
<evidence type="ECO:0000256" key="5">
    <source>
        <dbReference type="ARBA" id="ARBA00022833"/>
    </source>
</evidence>
<protein>
    <recommendedName>
        <fullName evidence="8">Peptidase M14 domain-containing protein</fullName>
    </recommendedName>
</protein>
<comment type="similarity">
    <text evidence="2 7">Belongs to the peptidase M14 family.</text>
</comment>
<dbReference type="GO" id="GO:0006508">
    <property type="term" value="P:proteolysis"/>
    <property type="evidence" value="ECO:0007669"/>
    <property type="project" value="UniProtKB-KW"/>
</dbReference>
<dbReference type="EMBL" id="QRTC01000044">
    <property type="protein sequence ID" value="RGQ37766.1"/>
    <property type="molecule type" value="Genomic_DNA"/>
</dbReference>
<evidence type="ECO:0000259" key="8">
    <source>
        <dbReference type="PROSITE" id="PS52035"/>
    </source>
</evidence>
<gene>
    <name evidence="9" type="ORF">DWY99_10325</name>
</gene>
<keyword evidence="4" id="KW-0378">Hydrolase</keyword>
<keyword evidence="5" id="KW-0862">Zinc</keyword>
<comment type="caution">
    <text evidence="7">Lacks conserved residue(s) required for the propagation of feature annotation.</text>
</comment>
<dbReference type="Pfam" id="PF00246">
    <property type="entry name" value="Peptidase_M14"/>
    <property type="match status" value="1"/>
</dbReference>
<dbReference type="GO" id="GO:0008270">
    <property type="term" value="F:zinc ion binding"/>
    <property type="evidence" value="ECO:0007669"/>
    <property type="project" value="InterPro"/>
</dbReference>
<evidence type="ECO:0000256" key="2">
    <source>
        <dbReference type="ARBA" id="ARBA00005988"/>
    </source>
</evidence>
<dbReference type="SUPFAM" id="SSF53187">
    <property type="entry name" value="Zn-dependent exopeptidases"/>
    <property type="match status" value="1"/>
</dbReference>
<feature type="domain" description="Peptidase M14" evidence="8">
    <location>
        <begin position="1"/>
        <end position="201"/>
    </location>
</feature>
<evidence type="ECO:0000313" key="10">
    <source>
        <dbReference type="Proteomes" id="UP000284751"/>
    </source>
</evidence>
<proteinExistence type="inferred from homology"/>
<dbReference type="PANTHER" id="PTHR11705">
    <property type="entry name" value="PROTEASE FAMILY M14 CARBOXYPEPTIDASE A,B"/>
    <property type="match status" value="1"/>
</dbReference>
<accession>A0A412AVQ2</accession>
<evidence type="ECO:0000256" key="4">
    <source>
        <dbReference type="ARBA" id="ARBA00022801"/>
    </source>
</evidence>
<evidence type="ECO:0000256" key="1">
    <source>
        <dbReference type="ARBA" id="ARBA00001947"/>
    </source>
</evidence>
<dbReference type="AlphaFoldDB" id="A0A412AVQ2"/>
<sequence length="201" mass="21990">MVQLCSRRSRKEHLITALCGLHPSVSRRVIGKSLCGRSIDLLQLGAGDDPVLLCGAFHGMEWLTSLLLLRFTSQMAAALETGRLISDIKAGDFLRRHGVTVIPCINPDGVEISLHGSAAAGEYRELVHNVSCGDTFRWQANARGVDLNHNFNAGWEALHTLEREQGIYHRHLPGTVGNIRRASRKPDFYAISAAANISATL</sequence>
<evidence type="ECO:0000256" key="7">
    <source>
        <dbReference type="PROSITE-ProRule" id="PRU01379"/>
    </source>
</evidence>
<evidence type="ECO:0000256" key="3">
    <source>
        <dbReference type="ARBA" id="ARBA00022670"/>
    </source>
</evidence>
<dbReference type="PANTHER" id="PTHR11705:SF143">
    <property type="entry name" value="SLL0236 PROTEIN"/>
    <property type="match status" value="1"/>
</dbReference>
<comment type="cofactor">
    <cofactor evidence="1">
        <name>Zn(2+)</name>
        <dbReference type="ChEBI" id="CHEBI:29105"/>
    </cofactor>
</comment>
<dbReference type="GO" id="GO:0004181">
    <property type="term" value="F:metallocarboxypeptidase activity"/>
    <property type="evidence" value="ECO:0007669"/>
    <property type="project" value="InterPro"/>
</dbReference>
<evidence type="ECO:0000256" key="6">
    <source>
        <dbReference type="ARBA" id="ARBA00023049"/>
    </source>
</evidence>
<dbReference type="GO" id="GO:0005615">
    <property type="term" value="C:extracellular space"/>
    <property type="evidence" value="ECO:0007669"/>
    <property type="project" value="TreeGrafter"/>
</dbReference>
<reference evidence="9 10" key="1">
    <citation type="submission" date="2018-08" db="EMBL/GenBank/DDBJ databases">
        <title>A genome reference for cultivated species of the human gut microbiota.</title>
        <authorList>
            <person name="Zou Y."/>
            <person name="Xue W."/>
            <person name="Luo G."/>
        </authorList>
    </citation>
    <scope>NUCLEOTIDE SEQUENCE [LARGE SCALE GENOMIC DNA]</scope>
    <source>
        <strain evidence="9 10">AF28-26</strain>
    </source>
</reference>